<evidence type="ECO:0000313" key="4">
    <source>
        <dbReference type="Proteomes" id="UP000008810"/>
    </source>
</evidence>
<dbReference type="GO" id="GO:0005506">
    <property type="term" value="F:iron ion binding"/>
    <property type="evidence" value="ECO:0007669"/>
    <property type="project" value="InterPro"/>
</dbReference>
<dbReference type="EnsemblPlants" id="KQJ85548">
    <property type="protein sequence ID" value="KQJ85548"/>
    <property type="gene ID" value="BRADI_5g28020v3"/>
</dbReference>
<sequence>MVVDAVLYHTTMELMFAGRNTTGSALCWFFYLHASHFGFLAVSALPIGPLAS</sequence>
<keyword evidence="4" id="KW-1185">Reference proteome</keyword>
<dbReference type="AlphaFoldDB" id="A0A0Q3EGT9"/>
<dbReference type="Proteomes" id="UP000008810">
    <property type="component" value="Chromosome 5"/>
</dbReference>
<organism evidence="2">
    <name type="scientific">Brachypodium distachyon</name>
    <name type="common">Purple false brome</name>
    <name type="synonym">Trachynia distachya</name>
    <dbReference type="NCBI Taxonomy" id="15368"/>
    <lineage>
        <taxon>Eukaryota</taxon>
        <taxon>Viridiplantae</taxon>
        <taxon>Streptophyta</taxon>
        <taxon>Embryophyta</taxon>
        <taxon>Tracheophyta</taxon>
        <taxon>Spermatophyta</taxon>
        <taxon>Magnoliopsida</taxon>
        <taxon>Liliopsida</taxon>
        <taxon>Poales</taxon>
        <taxon>Poaceae</taxon>
        <taxon>BOP clade</taxon>
        <taxon>Pooideae</taxon>
        <taxon>Stipodae</taxon>
        <taxon>Brachypodieae</taxon>
        <taxon>Brachypodium</taxon>
    </lineage>
</organism>
<dbReference type="Gramene" id="KQJ85548">
    <property type="protein sequence ID" value="KQJ85548"/>
    <property type="gene ID" value="BRADI_5g28020v3"/>
</dbReference>
<dbReference type="InterPro" id="IPR036396">
    <property type="entry name" value="Cyt_P450_sf"/>
</dbReference>
<dbReference type="EMBL" id="CM000884">
    <property type="protein sequence ID" value="KQJ85548.1"/>
    <property type="molecule type" value="Genomic_DNA"/>
</dbReference>
<accession>A0A0Q3EGT9</accession>
<dbReference type="InParanoid" id="A0A0Q3EGT9"/>
<dbReference type="SUPFAM" id="SSF48264">
    <property type="entry name" value="Cytochrome P450"/>
    <property type="match status" value="1"/>
</dbReference>
<evidence type="ECO:0000313" key="2">
    <source>
        <dbReference type="EMBL" id="KQJ85548.1"/>
    </source>
</evidence>
<dbReference type="OrthoDB" id="1470350at2759"/>
<reference evidence="3" key="3">
    <citation type="submission" date="2018-08" db="UniProtKB">
        <authorList>
            <consortium name="EnsemblPlants"/>
        </authorList>
    </citation>
    <scope>IDENTIFICATION</scope>
    <source>
        <strain evidence="3">cv. Bd21</strain>
    </source>
</reference>
<dbReference type="GO" id="GO:0004497">
    <property type="term" value="F:monooxygenase activity"/>
    <property type="evidence" value="ECO:0007669"/>
    <property type="project" value="InterPro"/>
</dbReference>
<keyword evidence="1" id="KW-1133">Transmembrane helix</keyword>
<evidence type="ECO:0000256" key="1">
    <source>
        <dbReference type="SAM" id="Phobius"/>
    </source>
</evidence>
<reference evidence="2 3" key="1">
    <citation type="journal article" date="2010" name="Nature">
        <title>Genome sequencing and analysis of the model grass Brachypodium distachyon.</title>
        <authorList>
            <consortium name="International Brachypodium Initiative"/>
        </authorList>
    </citation>
    <scope>NUCLEOTIDE SEQUENCE [LARGE SCALE GENOMIC DNA]</scope>
    <source>
        <strain evidence="2 3">Bd21</strain>
    </source>
</reference>
<dbReference type="GO" id="GO:0020037">
    <property type="term" value="F:heme binding"/>
    <property type="evidence" value="ECO:0007669"/>
    <property type="project" value="InterPro"/>
</dbReference>
<evidence type="ECO:0000313" key="3">
    <source>
        <dbReference type="EnsemblPlants" id="KQJ85548"/>
    </source>
</evidence>
<proteinExistence type="predicted"/>
<feature type="transmembrane region" description="Helical" evidence="1">
    <location>
        <begin position="28"/>
        <end position="51"/>
    </location>
</feature>
<reference evidence="2" key="2">
    <citation type="submission" date="2017-06" db="EMBL/GenBank/DDBJ databases">
        <title>WGS assembly of Brachypodium distachyon.</title>
        <authorList>
            <consortium name="The International Brachypodium Initiative"/>
            <person name="Lucas S."/>
            <person name="Harmon-Smith M."/>
            <person name="Lail K."/>
            <person name="Tice H."/>
            <person name="Grimwood J."/>
            <person name="Bruce D."/>
            <person name="Barry K."/>
            <person name="Shu S."/>
            <person name="Lindquist E."/>
            <person name="Wang M."/>
            <person name="Pitluck S."/>
            <person name="Vogel J.P."/>
            <person name="Garvin D.F."/>
            <person name="Mockler T.C."/>
            <person name="Schmutz J."/>
            <person name="Rokhsar D."/>
            <person name="Bevan M.W."/>
        </authorList>
    </citation>
    <scope>NUCLEOTIDE SEQUENCE</scope>
    <source>
        <strain evidence="2">Bd21</strain>
    </source>
</reference>
<keyword evidence="1" id="KW-0812">Transmembrane</keyword>
<keyword evidence="1" id="KW-0472">Membrane</keyword>
<protein>
    <submittedName>
        <fullName evidence="2 3">Uncharacterized protein</fullName>
    </submittedName>
</protein>
<gene>
    <name evidence="2" type="ORF">BRADI_5g28020v3</name>
</gene>
<dbReference type="GO" id="GO:0016705">
    <property type="term" value="F:oxidoreductase activity, acting on paired donors, with incorporation or reduction of molecular oxygen"/>
    <property type="evidence" value="ECO:0007669"/>
    <property type="project" value="InterPro"/>
</dbReference>
<name>A0A0Q3EGT9_BRADI</name>